<dbReference type="PANTHER" id="PTHR12673">
    <property type="entry name" value="FACIOGENITAL DYSPLASIA PROTEIN"/>
    <property type="match status" value="1"/>
</dbReference>
<feature type="region of interest" description="Disordered" evidence="1">
    <location>
        <begin position="511"/>
        <end position="571"/>
    </location>
</feature>
<evidence type="ECO:0000259" key="2">
    <source>
        <dbReference type="PROSITE" id="PS50010"/>
    </source>
</evidence>
<name>A0A2N1P0T9_9GLOM</name>
<dbReference type="Pfam" id="PF22697">
    <property type="entry name" value="SOS1_NGEF_PH"/>
    <property type="match status" value="1"/>
</dbReference>
<evidence type="ECO:0000313" key="3">
    <source>
        <dbReference type="EMBL" id="PKK79732.1"/>
    </source>
</evidence>
<dbReference type="GO" id="GO:0005737">
    <property type="term" value="C:cytoplasm"/>
    <property type="evidence" value="ECO:0007669"/>
    <property type="project" value="TreeGrafter"/>
</dbReference>
<protein>
    <recommendedName>
        <fullName evidence="2">DH domain-containing protein</fullName>
    </recommendedName>
</protein>
<dbReference type="PROSITE" id="PS50010">
    <property type="entry name" value="DH_2"/>
    <property type="match status" value="1"/>
</dbReference>
<reference evidence="3 4" key="2">
    <citation type="submission" date="2017-10" db="EMBL/GenBank/DDBJ databases">
        <title>Extensive intraspecific genome diversity in a model arbuscular mycorrhizal fungus.</title>
        <authorList>
            <person name="Chen E.C.H."/>
            <person name="Morin E."/>
            <person name="Baudet D."/>
            <person name="Noel J."/>
            <person name="Ndikumana S."/>
            <person name="Charron P."/>
            <person name="St-Onge C."/>
            <person name="Giorgi J."/>
            <person name="Grigoriev I.V."/>
            <person name="Roux C."/>
            <person name="Martin F.M."/>
            <person name="Corradi N."/>
        </authorList>
    </citation>
    <scope>NUCLEOTIDE SEQUENCE [LARGE SCALE GENOMIC DNA]</scope>
    <source>
        <strain evidence="3 4">C2</strain>
    </source>
</reference>
<dbReference type="AlphaFoldDB" id="A0A2N1P0T9"/>
<proteinExistence type="predicted"/>
<dbReference type="InterPro" id="IPR055251">
    <property type="entry name" value="SOS1_NGEF_PH"/>
</dbReference>
<dbReference type="Pfam" id="PF00621">
    <property type="entry name" value="RhoGEF"/>
    <property type="match status" value="1"/>
</dbReference>
<organism evidence="3 4">
    <name type="scientific">Rhizophagus irregularis</name>
    <dbReference type="NCBI Taxonomy" id="588596"/>
    <lineage>
        <taxon>Eukaryota</taxon>
        <taxon>Fungi</taxon>
        <taxon>Fungi incertae sedis</taxon>
        <taxon>Mucoromycota</taxon>
        <taxon>Glomeromycotina</taxon>
        <taxon>Glomeromycetes</taxon>
        <taxon>Glomerales</taxon>
        <taxon>Glomeraceae</taxon>
        <taxon>Rhizophagus</taxon>
    </lineage>
</organism>
<dbReference type="VEuPathDB" id="FungiDB:FUN_002040"/>
<evidence type="ECO:0000313" key="4">
    <source>
        <dbReference type="Proteomes" id="UP000233469"/>
    </source>
</evidence>
<dbReference type="PANTHER" id="PTHR12673:SF159">
    <property type="entry name" value="LD03170P"/>
    <property type="match status" value="1"/>
</dbReference>
<dbReference type="VEuPathDB" id="FungiDB:RhiirFUN_002095"/>
<dbReference type="Gene3D" id="2.30.29.30">
    <property type="entry name" value="Pleckstrin-homology domain (PH domain)/Phosphotyrosine-binding domain (PTB)"/>
    <property type="match status" value="2"/>
</dbReference>
<dbReference type="SUPFAM" id="SSF50729">
    <property type="entry name" value="PH domain-like"/>
    <property type="match status" value="2"/>
</dbReference>
<feature type="region of interest" description="Disordered" evidence="1">
    <location>
        <begin position="1"/>
        <end position="45"/>
    </location>
</feature>
<evidence type="ECO:0000256" key="1">
    <source>
        <dbReference type="SAM" id="MobiDB-lite"/>
    </source>
</evidence>
<dbReference type="InterPro" id="IPR051092">
    <property type="entry name" value="FYVE_RhoGEF_PH"/>
</dbReference>
<feature type="compositionally biased region" description="Polar residues" evidence="1">
    <location>
        <begin position="511"/>
        <end position="532"/>
    </location>
</feature>
<dbReference type="SUPFAM" id="SSF48065">
    <property type="entry name" value="DBL homology domain (DH-domain)"/>
    <property type="match status" value="1"/>
</dbReference>
<reference evidence="3 4" key="1">
    <citation type="submission" date="2016-04" db="EMBL/GenBank/DDBJ databases">
        <title>Genome analyses suggest a sexual origin of heterokaryosis in a supposedly ancient asexual fungus.</title>
        <authorList>
            <person name="Ropars J."/>
            <person name="Sedzielewska K."/>
            <person name="Noel J."/>
            <person name="Charron P."/>
            <person name="Farinelli L."/>
            <person name="Marton T."/>
            <person name="Kruger M."/>
            <person name="Pelin A."/>
            <person name="Brachmann A."/>
            <person name="Corradi N."/>
        </authorList>
    </citation>
    <scope>NUCLEOTIDE SEQUENCE [LARGE SCALE GENOMIC DNA]</scope>
    <source>
        <strain evidence="3 4">C2</strain>
    </source>
</reference>
<gene>
    <name evidence="3" type="ORF">RhiirC2_726432</name>
</gene>
<accession>A0A2N1P0T9</accession>
<dbReference type="EMBL" id="LLXL01000035">
    <property type="protein sequence ID" value="PKK79732.1"/>
    <property type="molecule type" value="Genomic_DNA"/>
</dbReference>
<feature type="compositionally biased region" description="Pro residues" evidence="1">
    <location>
        <begin position="28"/>
        <end position="38"/>
    </location>
</feature>
<sequence length="845" mass="95952">METVEPTRQYETDPTSHGLLSPLSPQSPQTPPMSPPSPYQESNRRVNNPLIDLIETEKKYLKDLKCLLQQVTACWSNDDFPPPELDLMFRNVEVIYKQNKKFYLKLDKIGSNPASVKDLGETLLIWIDDMDDPYTKYVENFKLGFDSIPEIEENLKLQQTLNDISVEKNQPVSLDYFFDMPLKRLYYYKKLYLRLYRSTEPGRADNSLLLAANERIDRLLELEKKIKSSNKIKEFVSYTMNPSAAEDVVSSTVISSVSEDVSSVMVSPTIEVHQIENCEKQDNIAPSIKSQTIDSPVDPNIVVSTDKVQSVKRDWTLEELESQLDTSKTKDLFTKLPKIVKISLLSKNLPFERKIVLHGDFIIETTKSMNSTETTHINAHIFLLTDLLLICQEITQEEKDLKLMYPPFNTYHLAINDVSDDQEDSLELTILQKEMIILYANDKDTKDDWLREINKAIEFSSNDPQSRTVRKVESNPRLSTISTLSMSSDALKRSPSVGNLINRASMRPVSSISQGSNLFPDFSSTDSPITRSRTPDPPQNAGGQYPGDYLPSGQGRGQERHNSDPISSPGIRNKLTVGLQVERANSMASLVSVMSIASFKETIFRSSACEVFVWINSEWRPLTKKDKCIVEVRLTVQNKGCWAILLESSNRMVLNAWVHSATTLHREDENSVSISCEIGQRKEYYKINTTDSAESDQFINYLLKIKESAKELNVPAEGYISRSSSLQTIEPLREVEKTVTQVMEVKCRVFLQNDHGVWTNIGWGNMKLSLETPSHRKRIIVNSDKKTKTIIDAIISEDGVEKVGKSVALTLNNTGSNLRIVYLLKMKDEESAAKVIDIMKEKRKK</sequence>
<dbReference type="InterPro" id="IPR011993">
    <property type="entry name" value="PH-like_dom_sf"/>
</dbReference>
<dbReference type="Gene3D" id="1.20.900.10">
    <property type="entry name" value="Dbl homology (DH) domain"/>
    <property type="match status" value="1"/>
</dbReference>
<feature type="domain" description="DH" evidence="2">
    <location>
        <begin position="45"/>
        <end position="226"/>
    </location>
</feature>
<dbReference type="SMART" id="SM00325">
    <property type="entry name" value="RhoGEF"/>
    <property type="match status" value="1"/>
</dbReference>
<dbReference type="Proteomes" id="UP000233469">
    <property type="component" value="Unassembled WGS sequence"/>
</dbReference>
<comment type="caution">
    <text evidence="3">The sequence shown here is derived from an EMBL/GenBank/DDBJ whole genome shotgun (WGS) entry which is preliminary data.</text>
</comment>
<dbReference type="VEuPathDB" id="FungiDB:RhiirA1_117756"/>
<dbReference type="InterPro" id="IPR000219">
    <property type="entry name" value="DH_dom"/>
</dbReference>
<dbReference type="GO" id="GO:0005085">
    <property type="term" value="F:guanyl-nucleotide exchange factor activity"/>
    <property type="evidence" value="ECO:0007669"/>
    <property type="project" value="InterPro"/>
</dbReference>
<dbReference type="InterPro" id="IPR035899">
    <property type="entry name" value="DBL_dom_sf"/>
</dbReference>